<proteinExistence type="predicted"/>
<dbReference type="RefSeq" id="WP_307042585.1">
    <property type="nucleotide sequence ID" value="NZ_JAUSYY010000001.1"/>
</dbReference>
<keyword evidence="4" id="KW-1185">Reference proteome</keyword>
<dbReference type="EMBL" id="JAUSYY010000001">
    <property type="protein sequence ID" value="MDQ0894935.1"/>
    <property type="molecule type" value="Genomic_DNA"/>
</dbReference>
<feature type="transmembrane region" description="Helical" evidence="2">
    <location>
        <begin position="67"/>
        <end position="100"/>
    </location>
</feature>
<gene>
    <name evidence="3" type="ORF">QFZ26_002490</name>
</gene>
<keyword evidence="2" id="KW-0472">Membrane</keyword>
<keyword evidence="2" id="KW-1133">Transmembrane helix</keyword>
<evidence type="ECO:0000313" key="3">
    <source>
        <dbReference type="EMBL" id="MDQ0894935.1"/>
    </source>
</evidence>
<evidence type="ECO:0000256" key="2">
    <source>
        <dbReference type="SAM" id="Phobius"/>
    </source>
</evidence>
<reference evidence="3 4" key="1">
    <citation type="submission" date="2023-07" db="EMBL/GenBank/DDBJ databases">
        <title>Comparative genomics of wheat-associated soil bacteria to identify genetic determinants of phenazine resistance.</title>
        <authorList>
            <person name="Mouncey N."/>
        </authorList>
    </citation>
    <scope>NUCLEOTIDE SEQUENCE [LARGE SCALE GENOMIC DNA]</scope>
    <source>
        <strain evidence="3 4">V3I3</strain>
    </source>
</reference>
<protein>
    <recommendedName>
        <fullName evidence="5">Major facilitator superfamily (MFS) profile domain-containing protein</fullName>
    </recommendedName>
</protein>
<evidence type="ECO:0008006" key="5">
    <source>
        <dbReference type="Google" id="ProtNLM"/>
    </source>
</evidence>
<sequence length="237" mass="24403">MSYPLYPADPNADPAEPFRDLEPATATGSQPTVETRPEAFDEVVDSRPLTTEQVIERQREQFGGVKVGSAFFGWLTATGTAALLTGMLAATGAALGLGVMVQDPGASAGDVPLDAETVGWIGASALLVTLLLAYYCGGYVAGRMARFNGAVQGLAVWVWALVMAIVVALVSVGLGSQYDILGDLNAFPRFPVSDGVLTIAGVITAVVVAVASLGGAVLGGIVGVRYHRRVDHAGLEG</sequence>
<name>A0ABU0RA32_9MICO</name>
<feature type="region of interest" description="Disordered" evidence="1">
    <location>
        <begin position="1"/>
        <end position="37"/>
    </location>
</feature>
<evidence type="ECO:0000313" key="4">
    <source>
        <dbReference type="Proteomes" id="UP001239083"/>
    </source>
</evidence>
<organism evidence="3 4">
    <name type="scientific">Agromyces ramosus</name>
    <dbReference type="NCBI Taxonomy" id="33879"/>
    <lineage>
        <taxon>Bacteria</taxon>
        <taxon>Bacillati</taxon>
        <taxon>Actinomycetota</taxon>
        <taxon>Actinomycetes</taxon>
        <taxon>Micrococcales</taxon>
        <taxon>Microbacteriaceae</taxon>
        <taxon>Agromyces</taxon>
    </lineage>
</organism>
<keyword evidence="2" id="KW-0812">Transmembrane</keyword>
<comment type="caution">
    <text evidence="3">The sequence shown here is derived from an EMBL/GenBank/DDBJ whole genome shotgun (WGS) entry which is preliminary data.</text>
</comment>
<dbReference type="Proteomes" id="UP001239083">
    <property type="component" value="Unassembled WGS sequence"/>
</dbReference>
<feature type="transmembrane region" description="Helical" evidence="2">
    <location>
        <begin position="154"/>
        <end position="176"/>
    </location>
</feature>
<evidence type="ECO:0000256" key="1">
    <source>
        <dbReference type="SAM" id="MobiDB-lite"/>
    </source>
</evidence>
<feature type="transmembrane region" description="Helical" evidence="2">
    <location>
        <begin position="120"/>
        <end position="142"/>
    </location>
</feature>
<feature type="transmembrane region" description="Helical" evidence="2">
    <location>
        <begin position="196"/>
        <end position="222"/>
    </location>
</feature>
<accession>A0ABU0RA32</accession>